<reference evidence="9" key="1">
    <citation type="submission" date="2015-07" db="EMBL/GenBank/DDBJ databases">
        <title>Whole genome sequence of an Ensifer adhaerens strain isolated from a cave pool in the Wind Cave National Park.</title>
        <authorList>
            <person name="Eng W.W.H."/>
            <person name="Gan H.M."/>
            <person name="Barton H.A."/>
            <person name="Savka M.A."/>
        </authorList>
    </citation>
    <scope>NUCLEOTIDE SEQUENCE [LARGE SCALE GENOMIC DNA]</scope>
    <source>
        <strain evidence="9">SD006</strain>
    </source>
</reference>
<dbReference type="GO" id="GO:0016832">
    <property type="term" value="F:aldehyde-lyase activity"/>
    <property type="evidence" value="ECO:0007669"/>
    <property type="project" value="UniProtKB-ARBA"/>
</dbReference>
<dbReference type="InterPro" id="IPR015813">
    <property type="entry name" value="Pyrv/PenolPyrv_kinase-like_dom"/>
</dbReference>
<dbReference type="Gene3D" id="3.20.20.60">
    <property type="entry name" value="Phosphoenolpyruvate-binding domains"/>
    <property type="match status" value="1"/>
</dbReference>
<evidence type="ECO:0000313" key="8">
    <source>
        <dbReference type="EMBL" id="KOF15318.1"/>
    </source>
</evidence>
<evidence type="ECO:0000259" key="7">
    <source>
        <dbReference type="Pfam" id="PF03328"/>
    </source>
</evidence>
<evidence type="ECO:0000256" key="4">
    <source>
        <dbReference type="ARBA" id="ARBA00023239"/>
    </source>
</evidence>
<keyword evidence="3" id="KW-0479">Metal-binding</keyword>
<evidence type="ECO:0000256" key="2">
    <source>
        <dbReference type="ARBA" id="ARBA00005568"/>
    </source>
</evidence>
<dbReference type="SUPFAM" id="SSF51621">
    <property type="entry name" value="Phosphoenolpyruvate/pyruvate domain"/>
    <property type="match status" value="1"/>
</dbReference>
<evidence type="ECO:0000256" key="1">
    <source>
        <dbReference type="ARBA" id="ARBA00001968"/>
    </source>
</evidence>
<dbReference type="Pfam" id="PF03328">
    <property type="entry name" value="HpcH_HpaI"/>
    <property type="match status" value="1"/>
</dbReference>
<dbReference type="NCBIfam" id="TIGR02311">
    <property type="entry name" value="HpaI"/>
    <property type="match status" value="1"/>
</dbReference>
<dbReference type="InterPro" id="IPR005000">
    <property type="entry name" value="Aldolase/citrate-lyase_domain"/>
</dbReference>
<dbReference type="GO" id="GO:0010124">
    <property type="term" value="P:phenylacetate catabolic process"/>
    <property type="evidence" value="ECO:0007669"/>
    <property type="project" value="InterPro"/>
</dbReference>
<dbReference type="EMBL" id="LGAP01000020">
    <property type="protein sequence ID" value="KOF15318.1"/>
    <property type="molecule type" value="Genomic_DNA"/>
</dbReference>
<evidence type="ECO:0000313" key="9">
    <source>
        <dbReference type="Proteomes" id="UP000037425"/>
    </source>
</evidence>
<dbReference type="PANTHER" id="PTHR30502">
    <property type="entry name" value="2-KETO-3-DEOXY-L-RHAMNONATE ALDOLASE"/>
    <property type="match status" value="1"/>
</dbReference>
<dbReference type="PATRIC" id="fig|106592.7.peg.3463"/>
<sequence length="271" mass="28212">MPAPRNMFKLALAEGRPQIGLWLALANPYTAEICGGAGFDWLLIDGEHAPNDVPLMMAQLQALSGSNSHAIIRPPMGEAWLIKQLLDIGAQTLLVPMVETGEQARALVRAVRYPPHGMRGVGAALARASAFNRIADYLPTANAEICLLLQVESRAGLAALDDIASTEGVDGVFIGPADLAADMGFLGRPGAPDVQQAVEAALARIQSHGKAAGILTSDTALAKRYLELGALFVAVGNDVSLLVGATSRLRASFSEHVAVPTAGASASEVGY</sequence>
<protein>
    <submittedName>
        <fullName evidence="8">2-keto-3-deoxy-L-rhamnonate aldolase</fullName>
    </submittedName>
</protein>
<organism evidence="8 9">
    <name type="scientific">Ensifer adhaerens</name>
    <name type="common">Sinorhizobium morelense</name>
    <dbReference type="NCBI Taxonomy" id="106592"/>
    <lineage>
        <taxon>Bacteria</taxon>
        <taxon>Pseudomonadati</taxon>
        <taxon>Pseudomonadota</taxon>
        <taxon>Alphaproteobacteria</taxon>
        <taxon>Hyphomicrobiales</taxon>
        <taxon>Rhizobiaceae</taxon>
        <taxon>Sinorhizobium/Ensifer group</taxon>
        <taxon>Ensifer</taxon>
    </lineage>
</organism>
<evidence type="ECO:0000256" key="6">
    <source>
        <dbReference type="ARBA" id="ARBA00045074"/>
    </source>
</evidence>
<dbReference type="InterPro" id="IPR012689">
    <property type="entry name" value="HpaI"/>
</dbReference>
<evidence type="ECO:0000256" key="5">
    <source>
        <dbReference type="ARBA" id="ARBA00023317"/>
    </source>
</evidence>
<dbReference type="AlphaFoldDB" id="A0A0L8BL66"/>
<dbReference type="PANTHER" id="PTHR30502:SF0">
    <property type="entry name" value="PHOSPHOENOLPYRUVATE CARBOXYLASE FAMILY PROTEIN"/>
    <property type="match status" value="1"/>
</dbReference>
<evidence type="ECO:0000256" key="3">
    <source>
        <dbReference type="ARBA" id="ARBA00022723"/>
    </source>
</evidence>
<comment type="similarity">
    <text evidence="2">Belongs to the HpcH/HpaI aldolase family.</text>
</comment>
<keyword evidence="5" id="KW-0670">Pyruvate</keyword>
<name>A0A0L8BL66_ENSAD</name>
<comment type="cofactor">
    <cofactor evidence="1">
        <name>a divalent metal cation</name>
        <dbReference type="ChEBI" id="CHEBI:60240"/>
    </cofactor>
</comment>
<dbReference type="Proteomes" id="UP000037425">
    <property type="component" value="Unassembled WGS sequence"/>
</dbReference>
<dbReference type="GO" id="GO:0005737">
    <property type="term" value="C:cytoplasm"/>
    <property type="evidence" value="ECO:0007669"/>
    <property type="project" value="TreeGrafter"/>
</dbReference>
<proteinExistence type="inferred from homology"/>
<accession>A0A0L8BL66</accession>
<dbReference type="InterPro" id="IPR040442">
    <property type="entry name" value="Pyrv_kinase-like_dom_sf"/>
</dbReference>
<comment type="caution">
    <text evidence="8">The sequence shown here is derived from an EMBL/GenBank/DDBJ whole genome shotgun (WGS) entry which is preliminary data.</text>
</comment>
<feature type="domain" description="HpcH/HpaI aldolase/citrate lyase" evidence="7">
    <location>
        <begin position="18"/>
        <end position="243"/>
    </location>
</feature>
<comment type="catalytic activity">
    <reaction evidence="6">
        <text>D-glyceraldehyde + pyruvate = 2-dehydro-3-deoxy-L-galactonate</text>
        <dbReference type="Rhea" id="RHEA:80055"/>
        <dbReference type="ChEBI" id="CHEBI:15361"/>
        <dbReference type="ChEBI" id="CHEBI:17378"/>
        <dbReference type="ChEBI" id="CHEBI:75545"/>
    </reaction>
</comment>
<dbReference type="GO" id="GO:0046872">
    <property type="term" value="F:metal ion binding"/>
    <property type="evidence" value="ECO:0007669"/>
    <property type="project" value="UniProtKB-KW"/>
</dbReference>
<gene>
    <name evidence="8" type="ORF">AC244_23690</name>
</gene>
<dbReference type="OrthoDB" id="9802624at2"/>
<keyword evidence="4" id="KW-0456">Lyase</keyword>
<dbReference type="FunFam" id="3.20.20.60:FF:000004">
    <property type="entry name" value="5-keto-4-deoxy-D-glucarate aldolase"/>
    <property type="match status" value="1"/>
</dbReference>
<dbReference type="RefSeq" id="WP_053251261.1">
    <property type="nucleotide sequence ID" value="NZ_LGAP01000020.1"/>
</dbReference>
<dbReference type="InterPro" id="IPR050251">
    <property type="entry name" value="HpcH-HpaI_aldolase"/>
</dbReference>